<evidence type="ECO:0000256" key="2">
    <source>
        <dbReference type="ARBA" id="ARBA00022448"/>
    </source>
</evidence>
<dbReference type="Pfam" id="PF00528">
    <property type="entry name" value="BPD_transp_1"/>
    <property type="match status" value="1"/>
</dbReference>
<keyword evidence="3" id="KW-1003">Cell membrane</keyword>
<evidence type="ECO:0000256" key="7">
    <source>
        <dbReference type="RuleBase" id="RU363032"/>
    </source>
</evidence>
<dbReference type="Gene3D" id="1.10.3720.10">
    <property type="entry name" value="MetI-like"/>
    <property type="match status" value="1"/>
</dbReference>
<dbReference type="Proteomes" id="UP001164761">
    <property type="component" value="Chromosome"/>
</dbReference>
<feature type="transmembrane region" description="Helical" evidence="7">
    <location>
        <begin position="25"/>
        <end position="46"/>
    </location>
</feature>
<comment type="subcellular location">
    <subcellularLocation>
        <location evidence="1 7">Cell membrane</location>
        <topology evidence="1 7">Multi-pass membrane protein</topology>
    </subcellularLocation>
</comment>
<dbReference type="CDD" id="cd06261">
    <property type="entry name" value="TM_PBP2"/>
    <property type="match status" value="1"/>
</dbReference>
<evidence type="ECO:0000313" key="9">
    <source>
        <dbReference type="EMBL" id="WAH43937.1"/>
    </source>
</evidence>
<evidence type="ECO:0000259" key="8">
    <source>
        <dbReference type="PROSITE" id="PS50928"/>
    </source>
</evidence>
<dbReference type="InterPro" id="IPR035906">
    <property type="entry name" value="MetI-like_sf"/>
</dbReference>
<feature type="transmembrane region" description="Helical" evidence="7">
    <location>
        <begin position="90"/>
        <end position="114"/>
    </location>
</feature>
<reference evidence="9" key="1">
    <citation type="submission" date="2022-08" db="EMBL/GenBank/DDBJ databases">
        <title>Alicyclobacillus fastidiosus DSM 17978, complete genome.</title>
        <authorList>
            <person name="Wang Q."/>
            <person name="Cai R."/>
            <person name="Wang Z."/>
        </authorList>
    </citation>
    <scope>NUCLEOTIDE SEQUENCE</scope>
    <source>
        <strain evidence="9">DSM 17978</strain>
    </source>
</reference>
<protein>
    <submittedName>
        <fullName evidence="9">Carbohydrate ABC transporter permease</fullName>
    </submittedName>
</protein>
<feature type="domain" description="ABC transmembrane type-1" evidence="8">
    <location>
        <begin position="86"/>
        <end position="280"/>
    </location>
</feature>
<dbReference type="EMBL" id="CP104067">
    <property type="protein sequence ID" value="WAH43937.1"/>
    <property type="molecule type" value="Genomic_DNA"/>
</dbReference>
<evidence type="ECO:0000256" key="3">
    <source>
        <dbReference type="ARBA" id="ARBA00022475"/>
    </source>
</evidence>
<evidence type="ECO:0000313" key="10">
    <source>
        <dbReference type="Proteomes" id="UP001164761"/>
    </source>
</evidence>
<keyword evidence="4 7" id="KW-0812">Transmembrane</keyword>
<dbReference type="PANTHER" id="PTHR43744:SF8">
    <property type="entry name" value="SN-GLYCEROL-3-PHOSPHATE TRANSPORT SYSTEM PERMEASE PROTEIN UGPE"/>
    <property type="match status" value="1"/>
</dbReference>
<name>A0ABY6ZM55_9BACL</name>
<organism evidence="9 10">
    <name type="scientific">Alicyclobacillus fastidiosus</name>
    <dbReference type="NCBI Taxonomy" id="392011"/>
    <lineage>
        <taxon>Bacteria</taxon>
        <taxon>Bacillati</taxon>
        <taxon>Bacillota</taxon>
        <taxon>Bacilli</taxon>
        <taxon>Bacillales</taxon>
        <taxon>Alicyclobacillaceae</taxon>
        <taxon>Alicyclobacillus</taxon>
    </lineage>
</organism>
<feature type="transmembrane region" description="Helical" evidence="7">
    <location>
        <begin position="154"/>
        <end position="176"/>
    </location>
</feature>
<accession>A0ABY6ZM55</accession>
<evidence type="ECO:0000256" key="1">
    <source>
        <dbReference type="ARBA" id="ARBA00004651"/>
    </source>
</evidence>
<comment type="similarity">
    <text evidence="7">Belongs to the binding-protein-dependent transport system permease family.</text>
</comment>
<keyword evidence="6 7" id="KW-0472">Membrane</keyword>
<dbReference type="SUPFAM" id="SSF161098">
    <property type="entry name" value="MetI-like"/>
    <property type="match status" value="1"/>
</dbReference>
<dbReference type="PROSITE" id="PS50928">
    <property type="entry name" value="ABC_TM1"/>
    <property type="match status" value="1"/>
</dbReference>
<proteinExistence type="inferred from homology"/>
<gene>
    <name evidence="9" type="ORF">NZD89_11430</name>
</gene>
<keyword evidence="10" id="KW-1185">Reference proteome</keyword>
<sequence length="294" mass="33708">MSQQLERLAPTKAFGARTTPKLGKWIIYVILIIGAVMMVAPLLWMITTSLSNNKYALTFPPKLFPTSFHFDNFLEIFKSDDFALYLRNTLIITIPAIIGQVFVSSLAAFAFARLRAPGKNLFFIITLCTLMIPGEVTMIPNFIMFKYFHWINTFWPLIVPNFFGNAFNIFLMRQFFMNVPLELDEAAKLDGLSYFGIWWRIIVPLAKPALVTVAIFTFTYNWGSFMGPLIYLNDQKLYPLALGIYQMTQTGNVMEQPNWNLIMAGSLLLTIPMIIVFFYGQRHIYEGTNVLGRL</sequence>
<keyword evidence="2 7" id="KW-0813">Transport</keyword>
<evidence type="ECO:0000256" key="4">
    <source>
        <dbReference type="ARBA" id="ARBA00022692"/>
    </source>
</evidence>
<feature type="transmembrane region" description="Helical" evidence="7">
    <location>
        <begin position="259"/>
        <end position="279"/>
    </location>
</feature>
<evidence type="ECO:0000256" key="5">
    <source>
        <dbReference type="ARBA" id="ARBA00022989"/>
    </source>
</evidence>
<feature type="transmembrane region" description="Helical" evidence="7">
    <location>
        <begin position="121"/>
        <end position="148"/>
    </location>
</feature>
<dbReference type="RefSeq" id="WP_268007842.1">
    <property type="nucleotide sequence ID" value="NZ_BSUT01000001.1"/>
</dbReference>
<keyword evidence="5 7" id="KW-1133">Transmembrane helix</keyword>
<dbReference type="InterPro" id="IPR000515">
    <property type="entry name" value="MetI-like"/>
</dbReference>
<evidence type="ECO:0000256" key="6">
    <source>
        <dbReference type="ARBA" id="ARBA00023136"/>
    </source>
</evidence>
<dbReference type="PANTHER" id="PTHR43744">
    <property type="entry name" value="ABC TRANSPORTER PERMEASE PROTEIN MG189-RELATED-RELATED"/>
    <property type="match status" value="1"/>
</dbReference>